<dbReference type="InterPro" id="IPR056924">
    <property type="entry name" value="SH3_Tf2-1"/>
</dbReference>
<name>A0ABM4ADS5_ZIZJJ</name>
<reference evidence="3" key="1">
    <citation type="submission" date="2025-08" db="UniProtKB">
        <authorList>
            <consortium name="RefSeq"/>
        </authorList>
    </citation>
    <scope>IDENTIFICATION</scope>
    <source>
        <tissue evidence="3">Seedling</tissue>
    </source>
</reference>
<dbReference type="Proteomes" id="UP001652623">
    <property type="component" value="Chromosome 7"/>
</dbReference>
<dbReference type="GeneID" id="132804487"/>
<sequence>MASFMMGSDSGMDHAFITGSRNTLKMIDPIEDMLMLELQGQFKGNWDEYLPLAEFTYNNSYHSSIGMSPYEALYGRQCWTPLHWNKIGERKLLGPEIVHAIVDKVNITQAKLKAAQDMQKSYADVRRKDLKEIGPVAYKIDLLEELSRVHNVVYISMLRKYISNALHVFGTLEIELRDNMSYEEQPMQILGKEKKRLLNKTIPLVKVLWRNHLVEEAILE</sequence>
<evidence type="ECO:0000313" key="2">
    <source>
        <dbReference type="Proteomes" id="UP001652623"/>
    </source>
</evidence>
<dbReference type="InterPro" id="IPR036397">
    <property type="entry name" value="RNaseH_sf"/>
</dbReference>
<dbReference type="PANTHER" id="PTHR46148">
    <property type="entry name" value="CHROMO DOMAIN-CONTAINING PROTEIN"/>
    <property type="match status" value="1"/>
</dbReference>
<accession>A0ABM4ADS5</accession>
<proteinExistence type="predicted"/>
<feature type="domain" description="Tf2-1-like SH3-like" evidence="1">
    <location>
        <begin position="130"/>
        <end position="161"/>
    </location>
</feature>
<protein>
    <submittedName>
        <fullName evidence="3">Uncharacterized protein LOC132804487</fullName>
    </submittedName>
</protein>
<evidence type="ECO:0000259" key="1">
    <source>
        <dbReference type="Pfam" id="PF24626"/>
    </source>
</evidence>
<keyword evidence="2" id="KW-1185">Reference proteome</keyword>
<dbReference type="RefSeq" id="XP_060674879.1">
    <property type="nucleotide sequence ID" value="XM_060818896.1"/>
</dbReference>
<dbReference type="PANTHER" id="PTHR46148:SF44">
    <property type="entry name" value="GAG-POL POLYPROTEIN"/>
    <property type="match status" value="1"/>
</dbReference>
<dbReference type="InterPro" id="IPR012337">
    <property type="entry name" value="RNaseH-like_sf"/>
</dbReference>
<gene>
    <name evidence="3" type="primary">LOC132804487</name>
</gene>
<evidence type="ECO:0000313" key="3">
    <source>
        <dbReference type="RefSeq" id="XP_060674879.1"/>
    </source>
</evidence>
<dbReference type="Pfam" id="PF24626">
    <property type="entry name" value="SH3_Tf2-1"/>
    <property type="match status" value="1"/>
</dbReference>
<dbReference type="Gene3D" id="3.30.420.10">
    <property type="entry name" value="Ribonuclease H-like superfamily/Ribonuclease H"/>
    <property type="match status" value="1"/>
</dbReference>
<organism evidence="2 3">
    <name type="scientific">Ziziphus jujuba</name>
    <name type="common">Chinese jujube</name>
    <name type="synonym">Ziziphus sativa</name>
    <dbReference type="NCBI Taxonomy" id="326968"/>
    <lineage>
        <taxon>Eukaryota</taxon>
        <taxon>Viridiplantae</taxon>
        <taxon>Streptophyta</taxon>
        <taxon>Embryophyta</taxon>
        <taxon>Tracheophyta</taxon>
        <taxon>Spermatophyta</taxon>
        <taxon>Magnoliopsida</taxon>
        <taxon>eudicotyledons</taxon>
        <taxon>Gunneridae</taxon>
        <taxon>Pentapetalae</taxon>
        <taxon>rosids</taxon>
        <taxon>fabids</taxon>
        <taxon>Rosales</taxon>
        <taxon>Rhamnaceae</taxon>
        <taxon>Paliureae</taxon>
        <taxon>Ziziphus</taxon>
    </lineage>
</organism>
<dbReference type="SUPFAM" id="SSF53098">
    <property type="entry name" value="Ribonuclease H-like"/>
    <property type="match status" value="1"/>
</dbReference>